<evidence type="ECO:0000313" key="2">
    <source>
        <dbReference type="Proteomes" id="UP000553632"/>
    </source>
</evidence>
<dbReference type="InterPro" id="IPR012337">
    <property type="entry name" value="RNaseH-like_sf"/>
</dbReference>
<accession>A0A7J6P0J9</accession>
<gene>
    <name evidence="1" type="ORF">FOZ63_008497</name>
</gene>
<dbReference type="GO" id="GO:0003676">
    <property type="term" value="F:nucleic acid binding"/>
    <property type="evidence" value="ECO:0007669"/>
    <property type="project" value="InterPro"/>
</dbReference>
<dbReference type="Proteomes" id="UP000553632">
    <property type="component" value="Unassembled WGS sequence"/>
</dbReference>
<reference evidence="1 2" key="1">
    <citation type="submission" date="2020-04" db="EMBL/GenBank/DDBJ databases">
        <title>Perkinsus olseni comparative genomics.</title>
        <authorList>
            <person name="Bogema D.R."/>
        </authorList>
    </citation>
    <scope>NUCLEOTIDE SEQUENCE [LARGE SCALE GENOMIC DNA]</scope>
    <source>
        <strain evidence="1 2">ATCC PRA-207</strain>
    </source>
</reference>
<proteinExistence type="predicted"/>
<dbReference type="AlphaFoldDB" id="A0A7J6P0J9"/>
<feature type="non-terminal residue" evidence="1">
    <location>
        <position position="1"/>
    </location>
</feature>
<keyword evidence="2" id="KW-1185">Reference proteome</keyword>
<dbReference type="InterPro" id="IPR036397">
    <property type="entry name" value="RNaseH_sf"/>
</dbReference>
<organism evidence="1 2">
    <name type="scientific">Perkinsus olseni</name>
    <name type="common">Perkinsus atlanticus</name>
    <dbReference type="NCBI Taxonomy" id="32597"/>
    <lineage>
        <taxon>Eukaryota</taxon>
        <taxon>Sar</taxon>
        <taxon>Alveolata</taxon>
        <taxon>Perkinsozoa</taxon>
        <taxon>Perkinsea</taxon>
        <taxon>Perkinsida</taxon>
        <taxon>Perkinsidae</taxon>
        <taxon>Perkinsus</taxon>
    </lineage>
</organism>
<dbReference type="Gene3D" id="3.30.420.10">
    <property type="entry name" value="Ribonuclease H-like superfamily/Ribonuclease H"/>
    <property type="match status" value="1"/>
</dbReference>
<dbReference type="SUPFAM" id="SSF53098">
    <property type="entry name" value="Ribonuclease H-like"/>
    <property type="match status" value="1"/>
</dbReference>
<comment type="caution">
    <text evidence="1">The sequence shown here is derived from an EMBL/GenBank/DDBJ whole genome shotgun (WGS) entry which is preliminary data.</text>
</comment>
<sequence length="156" mass="17525">LAPAYVSKTFDCLSDLLGWRHVTVGVHNAQGNGVVERKNAVLAHIFKISRGSILNDSDLLLWLSVAEMSINQVQRQGSGQPGDCSCAHERLYGESPRRHICTSPEVNIDNLNEEEKALYNMRAQRAELARRRKLNIANRTDIEVGSIVLFEEQERV</sequence>
<feature type="non-terminal residue" evidence="1">
    <location>
        <position position="156"/>
    </location>
</feature>
<evidence type="ECO:0000313" key="1">
    <source>
        <dbReference type="EMBL" id="KAF4689347.1"/>
    </source>
</evidence>
<dbReference type="EMBL" id="JABANO010039851">
    <property type="protein sequence ID" value="KAF4689347.1"/>
    <property type="molecule type" value="Genomic_DNA"/>
</dbReference>
<name>A0A7J6P0J9_PEROL</name>
<protein>
    <submittedName>
        <fullName evidence="1">Uncharacterized protein</fullName>
    </submittedName>
</protein>